<dbReference type="SUPFAM" id="SSF54001">
    <property type="entry name" value="Cysteine proteinases"/>
    <property type="match status" value="1"/>
</dbReference>
<evidence type="ECO:0000313" key="2">
    <source>
        <dbReference type="EMBL" id="ELA46828.1"/>
    </source>
</evidence>
<dbReference type="AlphaFoldDB" id="L2GU54"/>
<dbReference type="InterPro" id="IPR028889">
    <property type="entry name" value="USP"/>
</dbReference>
<organism evidence="2 3">
    <name type="scientific">Vavraia culicis (isolate floridensis)</name>
    <name type="common">Microsporidian parasite</name>
    <dbReference type="NCBI Taxonomy" id="948595"/>
    <lineage>
        <taxon>Eukaryota</taxon>
        <taxon>Fungi</taxon>
        <taxon>Fungi incertae sedis</taxon>
        <taxon>Microsporidia</taxon>
        <taxon>Pleistophoridae</taxon>
        <taxon>Vavraia</taxon>
    </lineage>
</organism>
<dbReference type="HOGENOM" id="CLU_008279_1_0_1"/>
<dbReference type="GO" id="GO:0005829">
    <property type="term" value="C:cytosol"/>
    <property type="evidence" value="ECO:0007669"/>
    <property type="project" value="TreeGrafter"/>
</dbReference>
<feature type="domain" description="USP" evidence="1">
    <location>
        <begin position="42"/>
        <end position="325"/>
    </location>
</feature>
<evidence type="ECO:0000313" key="3">
    <source>
        <dbReference type="Proteomes" id="UP000011081"/>
    </source>
</evidence>
<dbReference type="GO" id="GO:0004843">
    <property type="term" value="F:cysteine-type deubiquitinase activity"/>
    <property type="evidence" value="ECO:0007669"/>
    <property type="project" value="InterPro"/>
</dbReference>
<dbReference type="GO" id="GO:0016579">
    <property type="term" value="P:protein deubiquitination"/>
    <property type="evidence" value="ECO:0007669"/>
    <property type="project" value="InterPro"/>
</dbReference>
<dbReference type="CDD" id="cd02257">
    <property type="entry name" value="Peptidase_C19"/>
    <property type="match status" value="1"/>
</dbReference>
<dbReference type="Proteomes" id="UP000011081">
    <property type="component" value="Unassembled WGS sequence"/>
</dbReference>
<dbReference type="InParanoid" id="L2GU54"/>
<dbReference type="InterPro" id="IPR038765">
    <property type="entry name" value="Papain-like_cys_pep_sf"/>
</dbReference>
<evidence type="ECO:0000259" key="1">
    <source>
        <dbReference type="PROSITE" id="PS50235"/>
    </source>
</evidence>
<protein>
    <recommendedName>
        <fullName evidence="1">USP domain-containing protein</fullName>
    </recommendedName>
</protein>
<keyword evidence="3" id="KW-1185">Reference proteome</keyword>
<dbReference type="PROSITE" id="PS50235">
    <property type="entry name" value="USP_3"/>
    <property type="match status" value="1"/>
</dbReference>
<dbReference type="FunCoup" id="L2GU54">
    <property type="interactions" value="153"/>
</dbReference>
<dbReference type="VEuPathDB" id="MicrosporidiaDB:VCUG_01672"/>
<dbReference type="EMBL" id="GL877431">
    <property type="protein sequence ID" value="ELA46828.1"/>
    <property type="molecule type" value="Genomic_DNA"/>
</dbReference>
<dbReference type="InterPro" id="IPR001394">
    <property type="entry name" value="Peptidase_C19_UCH"/>
</dbReference>
<dbReference type="Gene3D" id="3.90.70.10">
    <property type="entry name" value="Cysteine proteinases"/>
    <property type="match status" value="1"/>
</dbReference>
<accession>L2GU54</accession>
<dbReference type="OrthoDB" id="420187at2759"/>
<dbReference type="InterPro" id="IPR050164">
    <property type="entry name" value="Peptidase_C19"/>
</dbReference>
<dbReference type="PROSITE" id="PS00973">
    <property type="entry name" value="USP_2"/>
    <property type="match status" value="1"/>
</dbReference>
<dbReference type="Pfam" id="PF00443">
    <property type="entry name" value="UCH"/>
    <property type="match status" value="1"/>
</dbReference>
<dbReference type="GeneID" id="19879546"/>
<reference evidence="3" key="1">
    <citation type="submission" date="2011-03" db="EMBL/GenBank/DDBJ databases">
        <title>The genome sequence of Vavraia culicis strain floridensis.</title>
        <authorList>
            <consortium name="The Broad Institute Genome Sequencing Platform"/>
            <person name="Cuomo C."/>
            <person name="Becnel J."/>
            <person name="Sanscrainte N."/>
            <person name="Young S.K."/>
            <person name="Zeng Q."/>
            <person name="Gargeya S."/>
            <person name="Fitzgerald M."/>
            <person name="Haas B."/>
            <person name="Abouelleil A."/>
            <person name="Alvarado L."/>
            <person name="Arachchi H.M."/>
            <person name="Berlin A."/>
            <person name="Chapman S.B."/>
            <person name="Gearin G."/>
            <person name="Goldberg J."/>
            <person name="Griggs A."/>
            <person name="Gujja S."/>
            <person name="Hansen M."/>
            <person name="Heiman D."/>
            <person name="Howarth C."/>
            <person name="Larimer J."/>
            <person name="Lui A."/>
            <person name="MacDonald P.J.P."/>
            <person name="McCowen C."/>
            <person name="Montmayeur A."/>
            <person name="Murphy C."/>
            <person name="Neiman D."/>
            <person name="Pearson M."/>
            <person name="Priest M."/>
            <person name="Roberts A."/>
            <person name="Saif S."/>
            <person name="Shea T."/>
            <person name="Sisk P."/>
            <person name="Stolte C."/>
            <person name="Sykes S."/>
            <person name="Wortman J."/>
            <person name="Nusbaum C."/>
            <person name="Birren B."/>
        </authorList>
    </citation>
    <scope>NUCLEOTIDE SEQUENCE [LARGE SCALE GENOMIC DNA]</scope>
    <source>
        <strain evidence="3">floridensis</strain>
    </source>
</reference>
<dbReference type="RefSeq" id="XP_008074689.1">
    <property type="nucleotide sequence ID" value="XM_008076498.1"/>
</dbReference>
<dbReference type="OMA" id="QIECLNC"/>
<gene>
    <name evidence="2" type="ORF">VCUG_01672</name>
</gene>
<proteinExistence type="predicted"/>
<sequence length="325" mass="37651">MVCLGRILGLLPSNIQSFLISEFLVSLNKMVQMERRLVPAPCRLVNTKNNCFFNSVMQCTMYTYPVVTYFESGLFTKEQKICKKFQGFITKYIDSKIMDPQFFIDGLATEIRILDGNEQDAQEFLLLFYSKLTEELGLLDNMSIVNVHQLRKIGRTNIMVKTFFGLVLNRLRCMGCFAVTEHTHQFRNLTLDVTESMQESVDKYFKEEVYNSEVECESCKKRAKVCVTRQITAYPEVLILQLSRFIDVDRKNDSYVVVSEKMQIDKKTYHLTGMVCHSGTLRNGHYVAYAKVNSLWHSFDDMNVTELNESHISSTGAYILFYSRI</sequence>
<dbReference type="PANTHER" id="PTHR24006">
    <property type="entry name" value="UBIQUITIN CARBOXYL-TERMINAL HYDROLASE"/>
    <property type="match status" value="1"/>
</dbReference>
<dbReference type="GO" id="GO:0005634">
    <property type="term" value="C:nucleus"/>
    <property type="evidence" value="ECO:0007669"/>
    <property type="project" value="TreeGrafter"/>
</dbReference>
<dbReference type="STRING" id="948595.L2GU54"/>
<name>L2GU54_VAVCU</name>
<dbReference type="InterPro" id="IPR018200">
    <property type="entry name" value="USP_CS"/>
</dbReference>